<feature type="transmembrane region" description="Helical" evidence="7">
    <location>
        <begin position="35"/>
        <end position="54"/>
    </location>
</feature>
<evidence type="ECO:0000313" key="10">
    <source>
        <dbReference type="Proteomes" id="UP000655751"/>
    </source>
</evidence>
<evidence type="ECO:0000256" key="4">
    <source>
        <dbReference type="ARBA" id="ARBA00022692"/>
    </source>
</evidence>
<reference evidence="9" key="1">
    <citation type="submission" date="2020-11" db="EMBL/GenBank/DDBJ databases">
        <title>Nocardia NEAU-351.nov., a novel actinomycete isolated from the cow dung.</title>
        <authorList>
            <person name="Zhang X."/>
        </authorList>
    </citation>
    <scope>NUCLEOTIDE SEQUENCE</scope>
    <source>
        <strain evidence="9">NEAU-351</strain>
    </source>
</reference>
<organism evidence="9 10">
    <name type="scientific">Nocardia bovistercoris</name>
    <dbReference type="NCBI Taxonomy" id="2785916"/>
    <lineage>
        <taxon>Bacteria</taxon>
        <taxon>Bacillati</taxon>
        <taxon>Actinomycetota</taxon>
        <taxon>Actinomycetes</taxon>
        <taxon>Mycobacteriales</taxon>
        <taxon>Nocardiaceae</taxon>
        <taxon>Nocardia</taxon>
    </lineage>
</organism>
<keyword evidence="5 7" id="KW-1133">Transmembrane helix</keyword>
<name>A0A931IFR1_9NOCA</name>
<protein>
    <submittedName>
        <fullName evidence="9">ABC transporter permease</fullName>
    </submittedName>
</protein>
<dbReference type="SUPFAM" id="SSF161098">
    <property type="entry name" value="MetI-like"/>
    <property type="match status" value="1"/>
</dbReference>
<feature type="transmembrane region" description="Helical" evidence="7">
    <location>
        <begin position="138"/>
        <end position="167"/>
    </location>
</feature>
<feature type="transmembrane region" description="Helical" evidence="7">
    <location>
        <begin position="97"/>
        <end position="118"/>
    </location>
</feature>
<evidence type="ECO:0000256" key="5">
    <source>
        <dbReference type="ARBA" id="ARBA00022989"/>
    </source>
</evidence>
<comment type="similarity">
    <text evidence="7">Belongs to the binding-protein-dependent transport system permease family.</text>
</comment>
<evidence type="ECO:0000256" key="6">
    <source>
        <dbReference type="ARBA" id="ARBA00023136"/>
    </source>
</evidence>
<dbReference type="Proteomes" id="UP000655751">
    <property type="component" value="Unassembled WGS sequence"/>
</dbReference>
<keyword evidence="3" id="KW-1003">Cell membrane</keyword>
<keyword evidence="4 7" id="KW-0812">Transmembrane</keyword>
<proteinExistence type="inferred from homology"/>
<evidence type="ECO:0000256" key="7">
    <source>
        <dbReference type="RuleBase" id="RU363032"/>
    </source>
</evidence>
<dbReference type="EMBL" id="JADMLG010000016">
    <property type="protein sequence ID" value="MBH0780614.1"/>
    <property type="molecule type" value="Genomic_DNA"/>
</dbReference>
<dbReference type="Gene3D" id="1.10.3720.10">
    <property type="entry name" value="MetI-like"/>
    <property type="match status" value="1"/>
</dbReference>
<evidence type="ECO:0000256" key="2">
    <source>
        <dbReference type="ARBA" id="ARBA00022448"/>
    </source>
</evidence>
<evidence type="ECO:0000256" key="1">
    <source>
        <dbReference type="ARBA" id="ARBA00004651"/>
    </source>
</evidence>
<feature type="domain" description="ABC transmembrane type-1" evidence="8">
    <location>
        <begin position="88"/>
        <end position="272"/>
    </location>
</feature>
<evidence type="ECO:0000256" key="3">
    <source>
        <dbReference type="ARBA" id="ARBA00022475"/>
    </source>
</evidence>
<dbReference type="PROSITE" id="PS50928">
    <property type="entry name" value="ABC_TM1"/>
    <property type="match status" value="1"/>
</dbReference>
<dbReference type="GO" id="GO:0005886">
    <property type="term" value="C:plasma membrane"/>
    <property type="evidence" value="ECO:0007669"/>
    <property type="project" value="UniProtKB-SubCell"/>
</dbReference>
<dbReference type="InterPro" id="IPR035906">
    <property type="entry name" value="MetI-like_sf"/>
</dbReference>
<dbReference type="PANTHER" id="PTHR30151:SF38">
    <property type="entry name" value="ALIPHATIC SULFONATES TRANSPORT PERMEASE PROTEIN SSUC-RELATED"/>
    <property type="match status" value="1"/>
</dbReference>
<feature type="transmembrane region" description="Helical" evidence="7">
    <location>
        <begin position="249"/>
        <end position="271"/>
    </location>
</feature>
<dbReference type="AlphaFoldDB" id="A0A931IFR1"/>
<comment type="caution">
    <text evidence="9">The sequence shown here is derived from an EMBL/GenBank/DDBJ whole genome shotgun (WGS) entry which is preliminary data.</text>
</comment>
<dbReference type="Pfam" id="PF00528">
    <property type="entry name" value="BPD_transp_1"/>
    <property type="match status" value="1"/>
</dbReference>
<comment type="subcellular location">
    <subcellularLocation>
        <location evidence="1 7">Cell membrane</location>
        <topology evidence="1 7">Multi-pass membrane protein</topology>
    </subcellularLocation>
</comment>
<evidence type="ECO:0000313" key="9">
    <source>
        <dbReference type="EMBL" id="MBH0780614.1"/>
    </source>
</evidence>
<keyword evidence="10" id="KW-1185">Reference proteome</keyword>
<dbReference type="InterPro" id="IPR000515">
    <property type="entry name" value="MetI-like"/>
</dbReference>
<keyword evidence="2 7" id="KW-0813">Transport</keyword>
<accession>A0A931IFR1</accession>
<dbReference type="GO" id="GO:0055085">
    <property type="term" value="P:transmembrane transport"/>
    <property type="evidence" value="ECO:0007669"/>
    <property type="project" value="InterPro"/>
</dbReference>
<feature type="transmembrane region" description="Helical" evidence="7">
    <location>
        <begin position="206"/>
        <end position="229"/>
    </location>
</feature>
<dbReference type="RefSeq" id="WP_408637809.1">
    <property type="nucleotide sequence ID" value="NZ_JADMLG010000016.1"/>
</dbReference>
<dbReference type="PANTHER" id="PTHR30151">
    <property type="entry name" value="ALKANE SULFONATE ABC TRANSPORTER-RELATED, MEMBRANE SUBUNIT"/>
    <property type="match status" value="1"/>
</dbReference>
<evidence type="ECO:0000259" key="8">
    <source>
        <dbReference type="PROSITE" id="PS50928"/>
    </source>
</evidence>
<dbReference type="CDD" id="cd06261">
    <property type="entry name" value="TM_PBP2"/>
    <property type="match status" value="1"/>
</dbReference>
<keyword evidence="6 7" id="KW-0472">Membrane</keyword>
<sequence>MTIALDRTTEIAAPVAADDGFVERKQLRRLGLRKAVPFARLFGVVLVLAAWVAGSRFGLIDERKLSAPWDVLTTGWDLLVHGALLENIAASLRRAAIGLGIGITVGTGLALVAGLSRFGEALVDGPVQVKRAIPTLGLIPLMILWLGIGESFKVVLITLGVIVTMYIQTHASLTTIDQRFVELSEVQGVSRATFVRRVVVPGSLPGFFLGLRLSVTGAWLALIVVESVNAIDGLGKMMQNAQNYGQADVILVGLAVYGTFGLVSDAGIRLLERKVLSWRRTIAG</sequence>
<gene>
    <name evidence="9" type="ORF">IT779_30530</name>
</gene>